<proteinExistence type="predicted"/>
<dbReference type="InterPro" id="IPR012844">
    <property type="entry name" value="DhaM_N"/>
</dbReference>
<evidence type="ECO:0000313" key="6">
    <source>
        <dbReference type="EMBL" id="SUM84158.1"/>
    </source>
</evidence>
<protein>
    <recommendedName>
        <fullName evidence="3">phosphoenolpyruvate--glycerone phosphotransferase</fullName>
        <ecNumber evidence="3">2.7.1.121</ecNumber>
    </recommendedName>
</protein>
<evidence type="ECO:0000256" key="2">
    <source>
        <dbReference type="ARBA" id="ARBA00002788"/>
    </source>
</evidence>
<name>A0A380HNS7_STASA</name>
<dbReference type="InterPro" id="IPR036662">
    <property type="entry name" value="PTS_EIIA_man-typ_sf"/>
</dbReference>
<evidence type="ECO:0000313" key="7">
    <source>
        <dbReference type="Proteomes" id="UP000254707"/>
    </source>
</evidence>
<accession>A0A380HNS7</accession>
<dbReference type="GeneID" id="3615632"/>
<dbReference type="InterPro" id="IPR004701">
    <property type="entry name" value="PTS_EIIA_man-typ"/>
</dbReference>
<evidence type="ECO:0000256" key="4">
    <source>
        <dbReference type="ARBA" id="ARBA00022679"/>
    </source>
</evidence>
<dbReference type="Pfam" id="PF03610">
    <property type="entry name" value="EIIA-man"/>
    <property type="match status" value="1"/>
</dbReference>
<dbReference type="PANTHER" id="PTHR38594">
    <property type="entry name" value="PEP-DEPENDENT DIHYDROXYACETONE KINASE, PHOSPHORYL DONOR SUBUNIT DHAM"/>
    <property type="match status" value="1"/>
</dbReference>
<keyword evidence="4 6" id="KW-0808">Transferase</keyword>
<evidence type="ECO:0000256" key="3">
    <source>
        <dbReference type="ARBA" id="ARBA00012095"/>
    </source>
</evidence>
<dbReference type="PROSITE" id="PS51096">
    <property type="entry name" value="PTS_EIIA_TYPE_4"/>
    <property type="match status" value="1"/>
</dbReference>
<dbReference type="GO" id="GO:0009401">
    <property type="term" value="P:phosphoenolpyruvate-dependent sugar phosphotransferase system"/>
    <property type="evidence" value="ECO:0007669"/>
    <property type="project" value="InterPro"/>
</dbReference>
<evidence type="ECO:0000256" key="1">
    <source>
        <dbReference type="ARBA" id="ARBA00001113"/>
    </source>
</evidence>
<organism evidence="6 7">
    <name type="scientific">Staphylococcus saprophyticus</name>
    <dbReference type="NCBI Taxonomy" id="29385"/>
    <lineage>
        <taxon>Bacteria</taxon>
        <taxon>Bacillati</taxon>
        <taxon>Bacillota</taxon>
        <taxon>Bacilli</taxon>
        <taxon>Bacillales</taxon>
        <taxon>Staphylococcaceae</taxon>
        <taxon>Staphylococcus</taxon>
    </lineage>
</organism>
<comment type="function">
    <text evidence="2">Component of the dihydroxyacetone kinase complex, which is responsible for the phosphoenolpyruvate (PEP)-dependent phosphorylation of dihydroxyacetone. DhaM serves as the phosphoryl donor. Is phosphorylated by phosphoenolpyruvate in an EI- and HPr-dependent reaction, and a phosphorelay system on histidine residues finally leads to phosphoryl transfer to DhaL and dihydroxyacetone.</text>
</comment>
<dbReference type="AlphaFoldDB" id="A0A380HNS7"/>
<dbReference type="OMA" id="DMVRQMV"/>
<dbReference type="Proteomes" id="UP000254707">
    <property type="component" value="Unassembled WGS sequence"/>
</dbReference>
<dbReference type="SUPFAM" id="SSF53062">
    <property type="entry name" value="PTS system fructose IIA component-like"/>
    <property type="match status" value="1"/>
</dbReference>
<dbReference type="RefSeq" id="WP_011303715.1">
    <property type="nucleotide sequence ID" value="NZ_CAXOKG010000004.1"/>
</dbReference>
<dbReference type="EMBL" id="UHED01000001">
    <property type="protein sequence ID" value="SUM84158.1"/>
    <property type="molecule type" value="Genomic_DNA"/>
</dbReference>
<evidence type="ECO:0000256" key="5">
    <source>
        <dbReference type="ARBA" id="ARBA00046577"/>
    </source>
</evidence>
<dbReference type="GO" id="GO:0047324">
    <property type="term" value="F:phosphoenolpyruvate-glycerone phosphotransferase activity"/>
    <property type="evidence" value="ECO:0007669"/>
    <property type="project" value="UniProtKB-EC"/>
</dbReference>
<dbReference type="EC" id="2.7.1.121" evidence="3"/>
<reference evidence="6 7" key="1">
    <citation type="submission" date="2018-06" db="EMBL/GenBank/DDBJ databases">
        <authorList>
            <consortium name="Pathogen Informatics"/>
            <person name="Doyle S."/>
        </authorList>
    </citation>
    <scope>NUCLEOTIDE SEQUENCE [LARGE SCALE GENOMIC DNA]</scope>
    <source>
        <strain evidence="6 7">NCTC7688</strain>
    </source>
</reference>
<dbReference type="GO" id="GO:0016020">
    <property type="term" value="C:membrane"/>
    <property type="evidence" value="ECO:0007669"/>
    <property type="project" value="InterPro"/>
</dbReference>
<dbReference type="GO" id="GO:0019563">
    <property type="term" value="P:glycerol catabolic process"/>
    <property type="evidence" value="ECO:0007669"/>
    <property type="project" value="InterPro"/>
</dbReference>
<comment type="subunit">
    <text evidence="5">Homodimer. The dihydroxyacetone kinase complex is composed of a homodimer of DhaM, a homodimer of DhaK and the subunit DhaL.</text>
</comment>
<dbReference type="Gene3D" id="3.40.50.510">
    <property type="entry name" value="Phosphotransferase system, mannose-type IIA component"/>
    <property type="match status" value="1"/>
</dbReference>
<dbReference type="NCBIfam" id="TIGR02364">
    <property type="entry name" value="dha_pts"/>
    <property type="match status" value="1"/>
</dbReference>
<gene>
    <name evidence="6" type="primary">dhaM</name>
    <name evidence="6" type="ORF">NCTC7688_02341</name>
</gene>
<dbReference type="PANTHER" id="PTHR38594:SF1">
    <property type="entry name" value="PEP-DEPENDENT DIHYDROXYACETONE KINASE, PHOSPHORYL DONOR SUBUNIT DHAM"/>
    <property type="match status" value="1"/>
</dbReference>
<sequence length="120" mass="12756">MTQIVIISHSKAIAAGTKDLLKQMAPGVTVIDQGGVGDDIGTSYDHIQALINQVDDDTLCFYDIGSAEMNLDLAIEMYEGQHRVEKVDAPIVEGSFTAAVKLSVGGSIDETIEALNKTFG</sequence>
<dbReference type="InterPro" id="IPR039643">
    <property type="entry name" value="DhaM"/>
</dbReference>
<comment type="catalytic activity">
    <reaction evidence="1">
        <text>dihydroxyacetone + phosphoenolpyruvate = dihydroxyacetone phosphate + pyruvate</text>
        <dbReference type="Rhea" id="RHEA:18381"/>
        <dbReference type="ChEBI" id="CHEBI:15361"/>
        <dbReference type="ChEBI" id="CHEBI:16016"/>
        <dbReference type="ChEBI" id="CHEBI:57642"/>
        <dbReference type="ChEBI" id="CHEBI:58702"/>
        <dbReference type="EC" id="2.7.1.121"/>
    </reaction>
</comment>